<dbReference type="GO" id="GO:0003887">
    <property type="term" value="F:DNA-directed DNA polymerase activity"/>
    <property type="evidence" value="ECO:0007669"/>
    <property type="project" value="UniProtKB-EC"/>
</dbReference>
<evidence type="ECO:0000256" key="12">
    <source>
        <dbReference type="ARBA" id="ARBA00023242"/>
    </source>
</evidence>
<organism evidence="17 18">
    <name type="scientific">Riccia fluitans</name>
    <dbReference type="NCBI Taxonomy" id="41844"/>
    <lineage>
        <taxon>Eukaryota</taxon>
        <taxon>Viridiplantae</taxon>
        <taxon>Streptophyta</taxon>
        <taxon>Embryophyta</taxon>
        <taxon>Marchantiophyta</taxon>
        <taxon>Marchantiopsida</taxon>
        <taxon>Marchantiidae</taxon>
        <taxon>Marchantiales</taxon>
        <taxon>Ricciaceae</taxon>
        <taxon>Riccia</taxon>
    </lineage>
</organism>
<feature type="region of interest" description="Disordered" evidence="15">
    <location>
        <begin position="573"/>
        <end position="610"/>
    </location>
</feature>
<dbReference type="GO" id="GO:0005634">
    <property type="term" value="C:nucleus"/>
    <property type="evidence" value="ECO:0007669"/>
    <property type="project" value="UniProtKB-SubCell"/>
</dbReference>
<keyword evidence="11" id="KW-0234">DNA repair</keyword>
<dbReference type="InterPro" id="IPR043502">
    <property type="entry name" value="DNA/RNA_pol_sf"/>
</dbReference>
<dbReference type="InterPro" id="IPR036775">
    <property type="entry name" value="DNA_pol_Y-fam_lit_finger_sf"/>
</dbReference>
<comment type="caution">
    <text evidence="17">The sequence shown here is derived from an EMBL/GenBank/DDBJ whole genome shotgun (WGS) entry which is preliminary data.</text>
</comment>
<dbReference type="GO" id="GO:0009411">
    <property type="term" value="P:response to UV"/>
    <property type="evidence" value="ECO:0007669"/>
    <property type="project" value="UniProtKB-ARBA"/>
</dbReference>
<dbReference type="Pfam" id="PF21704">
    <property type="entry name" value="POLH-Rev1_HhH"/>
    <property type="match status" value="1"/>
</dbReference>
<evidence type="ECO:0000256" key="3">
    <source>
        <dbReference type="ARBA" id="ARBA00004123"/>
    </source>
</evidence>
<evidence type="ECO:0000256" key="14">
    <source>
        <dbReference type="ARBA" id="ARBA00049244"/>
    </source>
</evidence>
<dbReference type="GO" id="GO:0006281">
    <property type="term" value="P:DNA repair"/>
    <property type="evidence" value="ECO:0007669"/>
    <property type="project" value="UniProtKB-KW"/>
</dbReference>
<dbReference type="PANTHER" id="PTHR45873:SF1">
    <property type="entry name" value="DNA POLYMERASE ETA"/>
    <property type="match status" value="1"/>
</dbReference>
<dbReference type="Gene3D" id="3.30.1490.100">
    <property type="entry name" value="DNA polymerase, Y-family, little finger domain"/>
    <property type="match status" value="1"/>
</dbReference>
<feature type="region of interest" description="Disordered" evidence="15">
    <location>
        <begin position="762"/>
        <end position="794"/>
    </location>
</feature>
<keyword evidence="9" id="KW-0227">DNA damage</keyword>
<dbReference type="FunFam" id="1.10.150.20:FF:000014">
    <property type="entry name" value="Polymerase (DNA directed), eta"/>
    <property type="match status" value="1"/>
</dbReference>
<evidence type="ECO:0000259" key="16">
    <source>
        <dbReference type="PROSITE" id="PS50173"/>
    </source>
</evidence>
<dbReference type="EMBL" id="JBHFFA010000003">
    <property type="protein sequence ID" value="KAL2633745.1"/>
    <property type="molecule type" value="Genomic_DNA"/>
</dbReference>
<dbReference type="Pfam" id="PF11799">
    <property type="entry name" value="IMS_C"/>
    <property type="match status" value="1"/>
</dbReference>
<feature type="region of interest" description="Disordered" evidence="15">
    <location>
        <begin position="460"/>
        <end position="491"/>
    </location>
</feature>
<feature type="region of interest" description="Disordered" evidence="15">
    <location>
        <begin position="517"/>
        <end position="561"/>
    </location>
</feature>
<dbReference type="InterPro" id="IPR052230">
    <property type="entry name" value="DNA_polymerase_eta"/>
</dbReference>
<evidence type="ECO:0000256" key="13">
    <source>
        <dbReference type="ARBA" id="ARBA00044975"/>
    </source>
</evidence>
<sequence>MPVARPEPLDTRVIAHVDLDCFYVQVEQRRQPQLKGKPTAVVQYNPFRGGAVIAVGYEARRSGVTRNMRGDDARKICPDINLVQVPVAHGKADLSIYRDAGTEVVEIFSRMGICERASIDEVYLDITEAASKRLMQSHPDAGAAYSEEVLRTHVVGIVEDGVGTGNVKEWVSRGFASRSDQLLACGAVIIAELRTVVVKETQFTTSAGIAHNKMLAKLASAMHKPAQQTLIPSSEVETLFASMPTKKIKYLGGKLGRNLESDLGVKTMGDLLPYSEAKLQSMYGFNTGTWLWMAARGMNGDEVEDRTLPKSHGCGKTFPGPTALKDLDSIRYWLTALSAELQERLNADLELHKRKARLLVVHASCHMVGKTSSSTKPFPSKSCTLRYGRERIASDAIQLFRRSLSEFCPDFPKLSPLKGEATGTSCAWAVTSLSVGAQGIYEVPAGFGTITRYFGSPATSNAKAEGGSTAAPSESPSPHPQVLDQSGTTPHDKVYLDLQDEEVISLNEPDENILKRADLSSGDAGSVDDKVPSAVSPCYSDEDGGSHSSDSELPASPNAYSVLRRRQRSALTLERKLRPHQQSGECLTGVANRPSPSDEGRSNNCKPVKRNLMDTLDPSVVGDEILLDRYGLGLEPLPPSELSDVASDHQPRHSVLNISIPRNQVTGPKAKSAGLKSDVREVIQCSPLESVEPTRPGVLVTGEAPECGNPVTYSKESQCSKIDDRPAEISKPETAASLVISTITGLDHDAQQGTVVCVNTSFSSDGADDPPSAGSTRAEGGTAIGDRSRAFSGGYKGSVFKRVDELWEKWKLSSQKPAASDRIGLQGEADHKRRKRLKSSISDFFARSSSK</sequence>
<dbReference type="FunFam" id="3.40.1170.60:FF:000003">
    <property type="entry name" value="DNA polymerase eta"/>
    <property type="match status" value="1"/>
</dbReference>
<protein>
    <recommendedName>
        <fullName evidence="13">DNA polymerase eta</fullName>
        <ecNumber evidence="5">2.7.7.7</ecNumber>
    </recommendedName>
</protein>
<dbReference type="InterPro" id="IPR017961">
    <property type="entry name" value="DNA_pol_Y-fam_little_finger"/>
</dbReference>
<dbReference type="Gene3D" id="3.40.1170.60">
    <property type="match status" value="1"/>
</dbReference>
<dbReference type="EC" id="2.7.7.7" evidence="5"/>
<evidence type="ECO:0000256" key="6">
    <source>
        <dbReference type="ARBA" id="ARBA00022679"/>
    </source>
</evidence>
<dbReference type="Gene3D" id="1.10.150.20">
    <property type="entry name" value="5' to 3' exonuclease, C-terminal subdomain"/>
    <property type="match status" value="1"/>
</dbReference>
<comment type="subcellular location">
    <subcellularLocation>
        <location evidence="3">Nucleus</location>
    </subcellularLocation>
</comment>
<dbReference type="Gene3D" id="3.30.70.270">
    <property type="match status" value="1"/>
</dbReference>
<dbReference type="AlphaFoldDB" id="A0ABD1YTD3"/>
<evidence type="ECO:0000256" key="7">
    <source>
        <dbReference type="ARBA" id="ARBA00022695"/>
    </source>
</evidence>
<dbReference type="PANTHER" id="PTHR45873">
    <property type="entry name" value="DNA POLYMERASE ETA"/>
    <property type="match status" value="1"/>
</dbReference>
<dbReference type="Pfam" id="PF00817">
    <property type="entry name" value="IMS"/>
    <property type="match status" value="1"/>
</dbReference>
<dbReference type="PROSITE" id="PS50173">
    <property type="entry name" value="UMUC"/>
    <property type="match status" value="1"/>
</dbReference>
<name>A0ABD1YTD3_9MARC</name>
<dbReference type="GO" id="GO:0046872">
    <property type="term" value="F:metal ion binding"/>
    <property type="evidence" value="ECO:0007669"/>
    <property type="project" value="UniProtKB-KW"/>
</dbReference>
<keyword evidence="6" id="KW-0808">Transferase</keyword>
<dbReference type="GO" id="GO:0006301">
    <property type="term" value="P:DNA damage tolerance"/>
    <property type="evidence" value="ECO:0007669"/>
    <property type="project" value="UniProtKB-ARBA"/>
</dbReference>
<keyword evidence="12" id="KW-0539">Nucleus</keyword>
<evidence type="ECO:0000256" key="10">
    <source>
        <dbReference type="ARBA" id="ARBA00022842"/>
    </source>
</evidence>
<dbReference type="SUPFAM" id="SSF100879">
    <property type="entry name" value="Lesion bypass DNA polymerase (Y-family), little finger domain"/>
    <property type="match status" value="1"/>
</dbReference>
<evidence type="ECO:0000313" key="18">
    <source>
        <dbReference type="Proteomes" id="UP001605036"/>
    </source>
</evidence>
<comment type="cofactor">
    <cofactor evidence="1">
        <name>Mn(2+)</name>
        <dbReference type="ChEBI" id="CHEBI:29035"/>
    </cofactor>
</comment>
<evidence type="ECO:0000256" key="9">
    <source>
        <dbReference type="ARBA" id="ARBA00022763"/>
    </source>
</evidence>
<evidence type="ECO:0000313" key="17">
    <source>
        <dbReference type="EMBL" id="KAL2633745.1"/>
    </source>
</evidence>
<dbReference type="InterPro" id="IPR001126">
    <property type="entry name" value="UmuC"/>
</dbReference>
<keyword evidence="8" id="KW-0479">Metal-binding</keyword>
<dbReference type="Proteomes" id="UP001605036">
    <property type="component" value="Unassembled WGS sequence"/>
</dbReference>
<comment type="catalytic activity">
    <reaction evidence="14">
        <text>DNA(n) + a 2'-deoxyribonucleoside 5'-triphosphate = DNA(n+1) + diphosphate</text>
        <dbReference type="Rhea" id="RHEA:22508"/>
        <dbReference type="Rhea" id="RHEA-COMP:17339"/>
        <dbReference type="Rhea" id="RHEA-COMP:17340"/>
        <dbReference type="ChEBI" id="CHEBI:33019"/>
        <dbReference type="ChEBI" id="CHEBI:61560"/>
        <dbReference type="ChEBI" id="CHEBI:173112"/>
        <dbReference type="EC" id="2.7.7.7"/>
    </reaction>
</comment>
<dbReference type="FunFam" id="3.30.70.270:FF:000029">
    <property type="entry name" value="DNA polymerase eta"/>
    <property type="match status" value="1"/>
</dbReference>
<dbReference type="InterPro" id="IPR043128">
    <property type="entry name" value="Rev_trsase/Diguanyl_cyclase"/>
</dbReference>
<feature type="region of interest" description="Disordered" evidence="15">
    <location>
        <begin position="814"/>
        <end position="834"/>
    </location>
</feature>
<comment type="similarity">
    <text evidence="4">Belongs to the DNA polymerase type-Y family.</text>
</comment>
<keyword evidence="7" id="KW-0548">Nucleotidyltransferase</keyword>
<accession>A0ABD1YTD3</accession>
<evidence type="ECO:0000256" key="4">
    <source>
        <dbReference type="ARBA" id="ARBA00010945"/>
    </source>
</evidence>
<evidence type="ECO:0000256" key="5">
    <source>
        <dbReference type="ARBA" id="ARBA00012417"/>
    </source>
</evidence>
<evidence type="ECO:0000256" key="2">
    <source>
        <dbReference type="ARBA" id="ARBA00001946"/>
    </source>
</evidence>
<reference evidence="17 18" key="1">
    <citation type="submission" date="2024-09" db="EMBL/GenBank/DDBJ databases">
        <title>Chromosome-scale assembly of Riccia fluitans.</title>
        <authorList>
            <person name="Paukszto L."/>
            <person name="Sawicki J."/>
            <person name="Karawczyk K."/>
            <person name="Piernik-Szablinska J."/>
            <person name="Szczecinska M."/>
            <person name="Mazdziarz M."/>
        </authorList>
    </citation>
    <scope>NUCLEOTIDE SEQUENCE [LARGE SCALE GENOMIC DNA]</scope>
    <source>
        <strain evidence="17">Rf_01</strain>
        <tissue evidence="17">Aerial parts of the thallus</tissue>
    </source>
</reference>
<keyword evidence="18" id="KW-1185">Reference proteome</keyword>
<gene>
    <name evidence="17" type="ORF">R1flu_005224</name>
</gene>
<evidence type="ECO:0000256" key="15">
    <source>
        <dbReference type="SAM" id="MobiDB-lite"/>
    </source>
</evidence>
<comment type="cofactor">
    <cofactor evidence="2">
        <name>Mg(2+)</name>
        <dbReference type="ChEBI" id="CHEBI:18420"/>
    </cofactor>
</comment>
<keyword evidence="10" id="KW-0460">Magnesium</keyword>
<dbReference type="SUPFAM" id="SSF56672">
    <property type="entry name" value="DNA/RNA polymerases"/>
    <property type="match status" value="1"/>
</dbReference>
<evidence type="ECO:0000256" key="1">
    <source>
        <dbReference type="ARBA" id="ARBA00001936"/>
    </source>
</evidence>
<evidence type="ECO:0000256" key="8">
    <source>
        <dbReference type="ARBA" id="ARBA00022723"/>
    </source>
</evidence>
<proteinExistence type="inferred from homology"/>
<feature type="domain" description="UmuC" evidence="16">
    <location>
        <begin position="14"/>
        <end position="252"/>
    </location>
</feature>
<evidence type="ECO:0000256" key="11">
    <source>
        <dbReference type="ARBA" id="ARBA00023204"/>
    </source>
</evidence>